<dbReference type="EMBL" id="BFAG01000014">
    <property type="protein sequence ID" value="GBF07369.1"/>
    <property type="molecule type" value="Genomic_DNA"/>
</dbReference>
<protein>
    <recommendedName>
        <fullName evidence="1">Oxidoreductase molybdopterin-binding domain-containing protein</fullName>
    </recommendedName>
</protein>
<organism evidence="2 3">
    <name type="scientific">Deinococcus aerius</name>
    <dbReference type="NCBI Taxonomy" id="200253"/>
    <lineage>
        <taxon>Bacteria</taxon>
        <taxon>Thermotogati</taxon>
        <taxon>Deinococcota</taxon>
        <taxon>Deinococci</taxon>
        <taxon>Deinococcales</taxon>
        <taxon>Deinococcaceae</taxon>
        <taxon>Deinococcus</taxon>
    </lineage>
</organism>
<dbReference type="InterPro" id="IPR036374">
    <property type="entry name" value="OxRdtase_Mopterin-bd_sf"/>
</dbReference>
<evidence type="ECO:0000313" key="2">
    <source>
        <dbReference type="EMBL" id="GBF07369.1"/>
    </source>
</evidence>
<gene>
    <name evidence="2" type="ORF">DAERI_140030</name>
</gene>
<proteinExistence type="predicted"/>
<evidence type="ECO:0000259" key="1">
    <source>
        <dbReference type="Pfam" id="PF00174"/>
    </source>
</evidence>
<dbReference type="Proteomes" id="UP000236569">
    <property type="component" value="Unassembled WGS sequence"/>
</dbReference>
<evidence type="ECO:0000313" key="3">
    <source>
        <dbReference type="Proteomes" id="UP000236569"/>
    </source>
</evidence>
<dbReference type="Gene3D" id="3.90.420.10">
    <property type="entry name" value="Oxidoreductase, molybdopterin-binding domain"/>
    <property type="match status" value="1"/>
</dbReference>
<comment type="caution">
    <text evidence="2">The sequence shown here is derived from an EMBL/GenBank/DDBJ whole genome shotgun (WGS) entry which is preliminary data.</text>
</comment>
<keyword evidence="3" id="KW-1185">Reference proteome</keyword>
<accession>A0A2I9CYX0</accession>
<dbReference type="InterPro" id="IPR000572">
    <property type="entry name" value="OxRdtase_Mopterin-bd_dom"/>
</dbReference>
<dbReference type="AlphaFoldDB" id="A0A2I9CYX0"/>
<sequence length="209" mass="22713">MTFAGIRAYFPGCHLEGPPPGALEWGVFPKILALLPALVLASGLALGTSSGERQSAKWPPFSYVHPARPLPAVRPGERIMLTVEGPGRSLALTRAQLLALPTVRYATEHAQLHRTFTYEGVPLRDLAVMGGFAGRDMRLYASNGFVTTIRARDYLEAPIMLAHTANGKPIPVLEKGPLTVVLPRDPARFPARLYGAAWVWFVERIAPAP</sequence>
<dbReference type="Pfam" id="PF00174">
    <property type="entry name" value="Oxidored_molyb"/>
    <property type="match status" value="1"/>
</dbReference>
<name>A0A2I9CYX0_9DEIO</name>
<reference evidence="3" key="1">
    <citation type="submission" date="2018-01" db="EMBL/GenBank/DDBJ databases">
        <title>Draft Genome Sequence of the Radioresistant Bacterium Deinococcus aerius TR0125, Isolated from the Higher Atmosphere above Japan.</title>
        <authorList>
            <person name="Satoh K."/>
            <person name="Arai H."/>
            <person name="Sanzen T."/>
            <person name="Kawaguchi Y."/>
            <person name="Hayashi H."/>
            <person name="Yokobori S."/>
            <person name="Yamagishi A."/>
            <person name="Oono Y."/>
            <person name="Narumi I."/>
        </authorList>
    </citation>
    <scope>NUCLEOTIDE SEQUENCE [LARGE SCALE GENOMIC DNA]</scope>
    <source>
        <strain evidence="3">TR0125</strain>
    </source>
</reference>
<dbReference type="SUPFAM" id="SSF56524">
    <property type="entry name" value="Oxidoreductase molybdopterin-binding domain"/>
    <property type="match status" value="1"/>
</dbReference>
<feature type="domain" description="Oxidoreductase molybdopterin-binding" evidence="1">
    <location>
        <begin position="111"/>
        <end position="184"/>
    </location>
</feature>